<feature type="compositionally biased region" description="Gly residues" evidence="1">
    <location>
        <begin position="248"/>
        <end position="258"/>
    </location>
</feature>
<keyword evidence="5" id="KW-1185">Reference proteome</keyword>
<evidence type="ECO:0000256" key="1">
    <source>
        <dbReference type="SAM" id="MobiDB-lite"/>
    </source>
</evidence>
<dbReference type="PROSITE" id="PS50234">
    <property type="entry name" value="VWFA"/>
    <property type="match status" value="1"/>
</dbReference>
<dbReference type="InterPro" id="IPR002035">
    <property type="entry name" value="VWF_A"/>
</dbReference>
<dbReference type="EMBL" id="FXWG01000002">
    <property type="protein sequence ID" value="SMQ69775.1"/>
    <property type="molecule type" value="Genomic_DNA"/>
</dbReference>
<feature type="transmembrane region" description="Helical" evidence="2">
    <location>
        <begin position="12"/>
        <end position="35"/>
    </location>
</feature>
<dbReference type="InterPro" id="IPR028087">
    <property type="entry name" value="Tad_N"/>
</dbReference>
<dbReference type="OrthoDB" id="7522752at2"/>
<sequence>MTTLMGRLSQDTAGNTLALMAAALIPLTIMIGSAIDVTAAYMTRAQLQNACDAAVLAGRQSMKGTDWTSADKAEAEKFFEFNFREGTQGSRDVEFAIAPNEDDSSELLASASATVPTSLMRVFGYETIDIAASCDAKRDLGHNDIVLVLDVTGSMEDAPSNGSGTKIARLREAAAGLYRALDEDDGSITRYGIVPYSHTVNVGRSLKSKDILRDQPMVGQDSDCFSAGCTFTKWVHINQSSWNSGNTNGNGGGGGNSGGNTQEFRTSGNACIEERPSIGNDIDPFEIDDEITLADVDTVAGNAGNEPELQFGRYDPPKHSHSNTAMSGGIRFYRIGGSWVQTGCPAEAQKLRTYADEDTFTSAIGSATSRVTGGTYHDVGMLWGTRFISRNGFFASENPDYWGDIPINKHIVFMTDGMLDTGETLYSAHGIERFQERTQGWSSLDSKHLSRFESACRVAKAMGVTIWVIALDVEDTEDVAGCATTSEHFYTSDGSDLEDVFEEIGQGIGNLRLTR</sequence>
<feature type="domain" description="VWFA" evidence="3">
    <location>
        <begin position="144"/>
        <end position="208"/>
    </location>
</feature>
<proteinExistence type="predicted"/>
<dbReference type="Gene3D" id="3.40.50.410">
    <property type="entry name" value="von Willebrand factor, type A domain"/>
    <property type="match status" value="2"/>
</dbReference>
<dbReference type="AlphaFoldDB" id="A0A1Y6F4G2"/>
<dbReference type="Proteomes" id="UP000194420">
    <property type="component" value="Unassembled WGS sequence"/>
</dbReference>
<name>A0A1Y6F4G2_9SPHN</name>
<evidence type="ECO:0000313" key="4">
    <source>
        <dbReference type="EMBL" id="SMQ69775.1"/>
    </source>
</evidence>
<evidence type="ECO:0000259" key="3">
    <source>
        <dbReference type="PROSITE" id="PS50234"/>
    </source>
</evidence>
<dbReference type="CDD" id="cd00198">
    <property type="entry name" value="vWFA"/>
    <property type="match status" value="1"/>
</dbReference>
<protein>
    <submittedName>
        <fullName evidence="4">Putative Flp pilus-assembly TadE/G-like</fullName>
    </submittedName>
</protein>
<evidence type="ECO:0000313" key="5">
    <source>
        <dbReference type="Proteomes" id="UP000194420"/>
    </source>
</evidence>
<dbReference type="Pfam" id="PF13400">
    <property type="entry name" value="Tad"/>
    <property type="match status" value="1"/>
</dbReference>
<feature type="region of interest" description="Disordered" evidence="1">
    <location>
        <begin position="245"/>
        <end position="265"/>
    </location>
</feature>
<keyword evidence="2" id="KW-0812">Transmembrane</keyword>
<reference evidence="5" key="1">
    <citation type="submission" date="2017-04" db="EMBL/GenBank/DDBJ databases">
        <authorList>
            <person name="Varghese N."/>
            <person name="Submissions S."/>
        </authorList>
    </citation>
    <scope>NUCLEOTIDE SEQUENCE [LARGE SCALE GENOMIC DNA]</scope>
</reference>
<gene>
    <name evidence="4" type="ORF">SAMN06297468_1959</name>
</gene>
<dbReference type="SUPFAM" id="SSF53300">
    <property type="entry name" value="vWA-like"/>
    <property type="match status" value="1"/>
</dbReference>
<evidence type="ECO:0000256" key="2">
    <source>
        <dbReference type="SAM" id="Phobius"/>
    </source>
</evidence>
<accession>A0A1Y6F4G2</accession>
<keyword evidence="2" id="KW-0472">Membrane</keyword>
<organism evidence="4 5">
    <name type="scientific">Altererythrobacter xiamenensis</name>
    <dbReference type="NCBI Taxonomy" id="1316679"/>
    <lineage>
        <taxon>Bacteria</taxon>
        <taxon>Pseudomonadati</taxon>
        <taxon>Pseudomonadota</taxon>
        <taxon>Alphaproteobacteria</taxon>
        <taxon>Sphingomonadales</taxon>
        <taxon>Erythrobacteraceae</taxon>
        <taxon>Altererythrobacter</taxon>
    </lineage>
</organism>
<keyword evidence="2" id="KW-1133">Transmembrane helix</keyword>
<dbReference type="InterPro" id="IPR036465">
    <property type="entry name" value="vWFA_dom_sf"/>
</dbReference>